<evidence type="ECO:0000256" key="4">
    <source>
        <dbReference type="ARBA" id="ARBA00023136"/>
    </source>
</evidence>
<evidence type="ECO:0000313" key="8">
    <source>
        <dbReference type="Proteomes" id="UP000199532"/>
    </source>
</evidence>
<organism evidence="7 8">
    <name type="scientific">Dyadobacter koreensis</name>
    <dbReference type="NCBI Taxonomy" id="408657"/>
    <lineage>
        <taxon>Bacteria</taxon>
        <taxon>Pseudomonadati</taxon>
        <taxon>Bacteroidota</taxon>
        <taxon>Cytophagia</taxon>
        <taxon>Cytophagales</taxon>
        <taxon>Spirosomataceae</taxon>
        <taxon>Dyadobacter</taxon>
    </lineage>
</organism>
<evidence type="ECO:0000256" key="1">
    <source>
        <dbReference type="ARBA" id="ARBA00004141"/>
    </source>
</evidence>
<comment type="subcellular location">
    <subcellularLocation>
        <location evidence="1">Membrane</location>
        <topology evidence="1">Multi-pass membrane protein</topology>
    </subcellularLocation>
</comment>
<feature type="transmembrane region" description="Helical" evidence="5">
    <location>
        <begin position="405"/>
        <end position="424"/>
    </location>
</feature>
<sequence length="504" mass="56552">MNFIPESSKTLSERLKPGALIVQLNKPAALIVLFLFSITIGYVSIKGGIVAGLLILVAMVALPVVYAIVAYPVFGVIVLMTMAYALFFILRFGVNFPLGTVLDGIQGLLILGFFIKQRAKPDWKVFKNPISTVILIWIGYNILEVANPWAESRLAWVYTVRSVAVITIMYFVFLYQLRSVSAIRLIFKVWLVLSFIGALYGFKQEFIGFSDREMAQMESDPLTVALLFINGVWRKYSIFSDPVAFSYNMVITALLCISLISGPVKQYKKIILAIMTVMMLMAMLYSGTRGAYVLVPAALILFALLNFSKRIMIFTGFAAFGIAVMIFMPTSSPTIYRFQSAFRPSEDASFNVRKQNQEKIKPYILSHPMGGGLGATGVWGVRFAPNSYLASFPPDSGYVRVAVEMGWIGLFLFCCLMFVILKTGIQNFYKIKNPELKSYCMAMTLIIFALNIGNYPQEALVQFPNNVLFYLCIALIQATYLIDQEEQKKFADANTQKVVFQENR</sequence>
<feature type="transmembrane region" description="Helical" evidence="5">
    <location>
        <begin position="185"/>
        <end position="202"/>
    </location>
</feature>
<evidence type="ECO:0000256" key="5">
    <source>
        <dbReference type="SAM" id="Phobius"/>
    </source>
</evidence>
<gene>
    <name evidence="7" type="ORF">SAMN04487995_2940</name>
</gene>
<dbReference type="InterPro" id="IPR007016">
    <property type="entry name" value="O-antigen_ligase-rel_domated"/>
</dbReference>
<feature type="transmembrane region" description="Helical" evidence="5">
    <location>
        <begin position="73"/>
        <end position="90"/>
    </location>
</feature>
<feature type="transmembrane region" description="Helical" evidence="5">
    <location>
        <begin position="272"/>
        <end position="305"/>
    </location>
</feature>
<proteinExistence type="predicted"/>
<feature type="transmembrane region" description="Helical" evidence="5">
    <location>
        <begin position="96"/>
        <end position="114"/>
    </location>
</feature>
<feature type="transmembrane region" description="Helical" evidence="5">
    <location>
        <begin position="436"/>
        <end position="455"/>
    </location>
</feature>
<feature type="domain" description="O-antigen ligase-related" evidence="6">
    <location>
        <begin position="275"/>
        <end position="414"/>
    </location>
</feature>
<evidence type="ECO:0000256" key="2">
    <source>
        <dbReference type="ARBA" id="ARBA00022692"/>
    </source>
</evidence>
<dbReference type="Proteomes" id="UP000199532">
    <property type="component" value="Unassembled WGS sequence"/>
</dbReference>
<feature type="transmembrane region" description="Helical" evidence="5">
    <location>
        <begin position="467"/>
        <end position="483"/>
    </location>
</feature>
<feature type="transmembrane region" description="Helical" evidence="5">
    <location>
        <begin position="20"/>
        <end position="43"/>
    </location>
</feature>
<dbReference type="Pfam" id="PF04932">
    <property type="entry name" value="Wzy_C"/>
    <property type="match status" value="1"/>
</dbReference>
<evidence type="ECO:0000256" key="3">
    <source>
        <dbReference type="ARBA" id="ARBA00022989"/>
    </source>
</evidence>
<dbReference type="InterPro" id="IPR051533">
    <property type="entry name" value="WaaL-like"/>
</dbReference>
<feature type="transmembrane region" description="Helical" evidence="5">
    <location>
        <begin position="363"/>
        <end position="385"/>
    </location>
</feature>
<protein>
    <submittedName>
        <fullName evidence="7">O-antigen ligase like membrane protein</fullName>
    </submittedName>
</protein>
<dbReference type="EMBL" id="FNXY01000004">
    <property type="protein sequence ID" value="SEI99627.1"/>
    <property type="molecule type" value="Genomic_DNA"/>
</dbReference>
<dbReference type="PANTHER" id="PTHR37422:SF13">
    <property type="entry name" value="LIPOPOLYSACCHARIDE BIOSYNTHESIS PROTEIN PA4999-RELATED"/>
    <property type="match status" value="1"/>
</dbReference>
<name>A0A1H6VCT9_9BACT</name>
<reference evidence="7 8" key="1">
    <citation type="submission" date="2016-10" db="EMBL/GenBank/DDBJ databases">
        <authorList>
            <person name="de Groot N.N."/>
        </authorList>
    </citation>
    <scope>NUCLEOTIDE SEQUENCE [LARGE SCALE GENOMIC DNA]</scope>
    <source>
        <strain evidence="7 8">DSM 19938</strain>
    </source>
</reference>
<keyword evidence="2 5" id="KW-0812">Transmembrane</keyword>
<feature type="transmembrane region" description="Helical" evidence="5">
    <location>
        <begin position="126"/>
        <end position="143"/>
    </location>
</feature>
<keyword evidence="7" id="KW-0436">Ligase</keyword>
<dbReference type="PANTHER" id="PTHR37422">
    <property type="entry name" value="TEICHURONIC ACID BIOSYNTHESIS PROTEIN TUAE"/>
    <property type="match status" value="1"/>
</dbReference>
<accession>A0A1H6VCT9</accession>
<keyword evidence="3 5" id="KW-1133">Transmembrane helix</keyword>
<dbReference type="GO" id="GO:0016020">
    <property type="term" value="C:membrane"/>
    <property type="evidence" value="ECO:0007669"/>
    <property type="project" value="UniProtKB-SubCell"/>
</dbReference>
<feature type="transmembrane region" description="Helical" evidence="5">
    <location>
        <begin position="243"/>
        <end position="260"/>
    </location>
</feature>
<keyword evidence="8" id="KW-1185">Reference proteome</keyword>
<dbReference type="STRING" id="408657.SAMN04487995_2940"/>
<dbReference type="RefSeq" id="WP_229209610.1">
    <property type="nucleotide sequence ID" value="NZ_FNXY01000004.1"/>
</dbReference>
<feature type="transmembrane region" description="Helical" evidence="5">
    <location>
        <begin position="49"/>
        <end position="68"/>
    </location>
</feature>
<dbReference type="GO" id="GO:0016874">
    <property type="term" value="F:ligase activity"/>
    <property type="evidence" value="ECO:0007669"/>
    <property type="project" value="UniProtKB-KW"/>
</dbReference>
<evidence type="ECO:0000313" key="7">
    <source>
        <dbReference type="EMBL" id="SEI99627.1"/>
    </source>
</evidence>
<evidence type="ECO:0000259" key="6">
    <source>
        <dbReference type="Pfam" id="PF04932"/>
    </source>
</evidence>
<feature type="transmembrane region" description="Helical" evidence="5">
    <location>
        <begin position="311"/>
        <end position="328"/>
    </location>
</feature>
<dbReference type="AlphaFoldDB" id="A0A1H6VCT9"/>
<keyword evidence="4 5" id="KW-0472">Membrane</keyword>
<feature type="transmembrane region" description="Helical" evidence="5">
    <location>
        <begin position="155"/>
        <end position="173"/>
    </location>
</feature>